<feature type="region of interest" description="Disordered" evidence="2">
    <location>
        <begin position="28"/>
        <end position="52"/>
    </location>
</feature>
<organism evidence="4 5">
    <name type="scientific">Actinomadura rugatobispora</name>
    <dbReference type="NCBI Taxonomy" id="1994"/>
    <lineage>
        <taxon>Bacteria</taxon>
        <taxon>Bacillati</taxon>
        <taxon>Actinomycetota</taxon>
        <taxon>Actinomycetes</taxon>
        <taxon>Streptosporangiales</taxon>
        <taxon>Thermomonosporaceae</taxon>
        <taxon>Actinomadura</taxon>
    </lineage>
</organism>
<evidence type="ECO:0000256" key="3">
    <source>
        <dbReference type="SAM" id="SignalP"/>
    </source>
</evidence>
<evidence type="ECO:0000256" key="2">
    <source>
        <dbReference type="SAM" id="MobiDB-lite"/>
    </source>
</evidence>
<dbReference type="Gene3D" id="2.40.10.10">
    <property type="entry name" value="Trypsin-like serine proteases"/>
    <property type="match status" value="2"/>
</dbReference>
<dbReference type="SUPFAM" id="SSF50494">
    <property type="entry name" value="Trypsin-like serine proteases"/>
    <property type="match status" value="1"/>
</dbReference>
<reference evidence="5" key="1">
    <citation type="journal article" date="2019" name="Int. J. Syst. Evol. Microbiol.">
        <title>The Global Catalogue of Microorganisms (GCM) 10K type strain sequencing project: providing services to taxonomists for standard genome sequencing and annotation.</title>
        <authorList>
            <consortium name="The Broad Institute Genomics Platform"/>
            <consortium name="The Broad Institute Genome Sequencing Center for Infectious Disease"/>
            <person name="Wu L."/>
            <person name="Ma J."/>
        </authorList>
    </citation>
    <scope>NUCLEOTIDE SEQUENCE [LARGE SCALE GENOMIC DNA]</scope>
    <source>
        <strain evidence="5">KCTC 42087</strain>
    </source>
</reference>
<feature type="region of interest" description="Disordered" evidence="2">
    <location>
        <begin position="68"/>
        <end position="104"/>
    </location>
</feature>
<evidence type="ECO:0000313" key="4">
    <source>
        <dbReference type="EMBL" id="MFC5749441.1"/>
    </source>
</evidence>
<evidence type="ECO:0000313" key="5">
    <source>
        <dbReference type="Proteomes" id="UP001596074"/>
    </source>
</evidence>
<dbReference type="InterPro" id="IPR043504">
    <property type="entry name" value="Peptidase_S1_PA_chymotrypsin"/>
</dbReference>
<dbReference type="RefSeq" id="WP_378285165.1">
    <property type="nucleotide sequence ID" value="NZ_JBHSON010000042.1"/>
</dbReference>
<keyword evidence="5" id="KW-1185">Reference proteome</keyword>
<proteinExistence type="predicted"/>
<dbReference type="EC" id="3.4.21.-" evidence="4"/>
<protein>
    <submittedName>
        <fullName evidence="4">Trypsin-like serine peptidase</fullName>
        <ecNumber evidence="4">3.4.21.-</ecNumber>
    </submittedName>
</protein>
<feature type="chain" id="PRO_5045142345" evidence="3">
    <location>
        <begin position="29"/>
        <end position="349"/>
    </location>
</feature>
<feature type="signal peptide" evidence="3">
    <location>
        <begin position="1"/>
        <end position="28"/>
    </location>
</feature>
<dbReference type="InterPro" id="IPR009003">
    <property type="entry name" value="Peptidase_S1_PA"/>
</dbReference>
<name>A0ABW1A2Q5_9ACTN</name>
<dbReference type="EMBL" id="JBHSON010000042">
    <property type="protein sequence ID" value="MFC5749441.1"/>
    <property type="molecule type" value="Genomic_DNA"/>
</dbReference>
<dbReference type="InterPro" id="IPR050966">
    <property type="entry name" value="Glutamyl_endopeptidase"/>
</dbReference>
<dbReference type="GO" id="GO:0016787">
    <property type="term" value="F:hydrolase activity"/>
    <property type="evidence" value="ECO:0007669"/>
    <property type="project" value="UniProtKB-KW"/>
</dbReference>
<dbReference type="PANTHER" id="PTHR15462">
    <property type="entry name" value="SERINE PROTEASE"/>
    <property type="match status" value="1"/>
</dbReference>
<comment type="caution">
    <text evidence="4">The sequence shown here is derived from an EMBL/GenBank/DDBJ whole genome shotgun (WGS) entry which is preliminary data.</text>
</comment>
<evidence type="ECO:0000256" key="1">
    <source>
        <dbReference type="ARBA" id="ARBA00022729"/>
    </source>
</evidence>
<dbReference type="Proteomes" id="UP001596074">
    <property type="component" value="Unassembled WGS sequence"/>
</dbReference>
<dbReference type="PANTHER" id="PTHR15462:SF19">
    <property type="entry name" value="PEPTIDASE S1 DOMAIN-CONTAINING PROTEIN"/>
    <property type="match status" value="1"/>
</dbReference>
<sequence length="349" mass="37007">MTRRSTLLGTTLLALVAAAPLTAGSAQAVENEPAATEPWDAATGAPEKTSLSPIQVEEFWTAERMESATPMPVPEATPGGDDAGEVPPSTQAESGEGFVPEAPVSGSIPGTLALDYFSTSRVWSTHGKMPAATIGKLFFTKNGSSRSCSAATINASNRNTIWTAAHCVSNGNGGWSSNFAFVPDYHDGKRPYGTWTAKSWAVPKGYHEGKNSRYDLGAIALNLSSGRRAGNVVGYQGYKFGEGHNETSFQDTRAFGYPSDTHPPRSGIDSKQLRFCVGYAAPDALFRRMACDMGKGASGGPWITDMPLSRGWGYIIGHNAWIYGASELWTYGPTLGTAAINVRAAVHTD</sequence>
<gene>
    <name evidence="4" type="ORF">ACFPZN_27795</name>
</gene>
<keyword evidence="1 3" id="KW-0732">Signal</keyword>
<keyword evidence="4" id="KW-0378">Hydrolase</keyword>
<accession>A0ABW1A2Q5</accession>